<dbReference type="EMBL" id="LAZR01005279">
    <property type="protein sequence ID" value="KKN01272.1"/>
    <property type="molecule type" value="Genomic_DNA"/>
</dbReference>
<gene>
    <name evidence="1" type="ORF">LCGC14_1129300</name>
</gene>
<dbReference type="AlphaFoldDB" id="A0A0F9MPF4"/>
<organism evidence="1">
    <name type="scientific">marine sediment metagenome</name>
    <dbReference type="NCBI Taxonomy" id="412755"/>
    <lineage>
        <taxon>unclassified sequences</taxon>
        <taxon>metagenomes</taxon>
        <taxon>ecological metagenomes</taxon>
    </lineage>
</organism>
<evidence type="ECO:0000313" key="1">
    <source>
        <dbReference type="EMBL" id="KKN01272.1"/>
    </source>
</evidence>
<evidence type="ECO:0008006" key="2">
    <source>
        <dbReference type="Google" id="ProtNLM"/>
    </source>
</evidence>
<accession>A0A0F9MPF4</accession>
<reference evidence="1" key="1">
    <citation type="journal article" date="2015" name="Nature">
        <title>Complex archaea that bridge the gap between prokaryotes and eukaryotes.</title>
        <authorList>
            <person name="Spang A."/>
            <person name="Saw J.H."/>
            <person name="Jorgensen S.L."/>
            <person name="Zaremba-Niedzwiedzka K."/>
            <person name="Martijn J."/>
            <person name="Lind A.E."/>
            <person name="van Eijk R."/>
            <person name="Schleper C."/>
            <person name="Guy L."/>
            <person name="Ettema T.J."/>
        </authorList>
    </citation>
    <scope>NUCLEOTIDE SEQUENCE</scope>
</reference>
<name>A0A0F9MPF4_9ZZZZ</name>
<sequence length="151" mass="17622">MIDKVAMGKKARRDGMAFERKVREDLRSEGWIVDKWTNNVEFEIKDSIISEKFNRLIPIRNIQGRLHPAKSFRGITRSNGFPDFIAFREISSCDKSYQIIVVESKMNGVLSKVEKEKCQWYLDNNIFSKILIASKGIGRNADIVYKEFERK</sequence>
<proteinExistence type="predicted"/>
<comment type="caution">
    <text evidence="1">The sequence shown here is derived from an EMBL/GenBank/DDBJ whole genome shotgun (WGS) entry which is preliminary data.</text>
</comment>
<protein>
    <recommendedName>
        <fullName evidence="2">VRR-NUC domain-containing protein</fullName>
    </recommendedName>
</protein>